<dbReference type="Gene3D" id="1.10.10.1210">
    <property type="entry name" value="MAGE homology domain, winged helix WH2 motif"/>
    <property type="match status" value="1"/>
</dbReference>
<organism evidence="3 4">
    <name type="scientific">Pseudogymnoascus verrucosus</name>
    <dbReference type="NCBI Taxonomy" id="342668"/>
    <lineage>
        <taxon>Eukaryota</taxon>
        <taxon>Fungi</taxon>
        <taxon>Dikarya</taxon>
        <taxon>Ascomycota</taxon>
        <taxon>Pezizomycotina</taxon>
        <taxon>Leotiomycetes</taxon>
        <taxon>Thelebolales</taxon>
        <taxon>Thelebolaceae</taxon>
        <taxon>Pseudogymnoascus</taxon>
    </lineage>
</organism>
<feature type="compositionally biased region" description="Basic and acidic residues" evidence="1">
    <location>
        <begin position="300"/>
        <end position="319"/>
    </location>
</feature>
<evidence type="ECO:0000256" key="1">
    <source>
        <dbReference type="SAM" id="MobiDB-lite"/>
    </source>
</evidence>
<accession>A0A1B8GDS3</accession>
<keyword evidence="4" id="KW-1185">Reference proteome</keyword>
<dbReference type="InterPro" id="IPR041899">
    <property type="entry name" value="MAGE_WH2"/>
</dbReference>
<dbReference type="Gene3D" id="1.10.10.1200">
    <property type="entry name" value="MAGE homology domain, winged helix WH1 motif"/>
    <property type="match status" value="1"/>
</dbReference>
<protein>
    <recommendedName>
        <fullName evidence="2">MAGE domain-containing protein</fullName>
    </recommendedName>
</protein>
<reference evidence="3 4" key="1">
    <citation type="submission" date="2016-03" db="EMBL/GenBank/DDBJ databases">
        <title>Comparative genomics of Pseudogymnoascus destructans, the fungus causing white-nose syndrome of bats.</title>
        <authorList>
            <person name="Palmer J.M."/>
            <person name="Drees K.P."/>
            <person name="Foster J.T."/>
            <person name="Lindner D.L."/>
        </authorList>
    </citation>
    <scope>NUCLEOTIDE SEQUENCE [LARGE SCALE GENOMIC DNA]</scope>
    <source>
        <strain evidence="3 4">UAMH 10579</strain>
    </source>
</reference>
<dbReference type="Pfam" id="PF01454">
    <property type="entry name" value="MAGE"/>
    <property type="match status" value="1"/>
</dbReference>
<proteinExistence type="predicted"/>
<feature type="region of interest" description="Disordered" evidence="1">
    <location>
        <begin position="1"/>
        <end position="68"/>
    </location>
</feature>
<sequence>MAPGRKRRAEVAPESSDEQSEDEGPRSTQRRRQNQPAEEEEEEYTQNGVDEPTMVDADGDAEAGANPRENSGLVMKLVRYALACEFGRVPIRREGIREKVFAKHGGRKFQQLFDEAQVQLEEKFGMQMVELPSKEKVTLKDRRAAVQKAAATSTNRSYILKSTLPQKYNIPAIITPSHIPSASAESAYMGLYTLIVSIIMLNGGRISDEKLMRYLQRLNANVNTPVDTTELIFAKMQKQGYIVKIKDNANGTDITEWMVGPRGKIEVGAEGVKGLVETVYGDTAPDDLGVRLKASLGIKDGPERRERQVVEPEREEQGRGGRRRRADEAEEE</sequence>
<feature type="domain" description="MAGE" evidence="2">
    <location>
        <begin position="77"/>
        <end position="272"/>
    </location>
</feature>
<dbReference type="STRING" id="342668.A0A1B8GDS3"/>
<dbReference type="Proteomes" id="UP000091956">
    <property type="component" value="Unassembled WGS sequence"/>
</dbReference>
<feature type="region of interest" description="Disordered" evidence="1">
    <location>
        <begin position="295"/>
        <end position="332"/>
    </location>
</feature>
<dbReference type="GO" id="GO:0005634">
    <property type="term" value="C:nucleus"/>
    <property type="evidence" value="ECO:0007669"/>
    <property type="project" value="TreeGrafter"/>
</dbReference>
<dbReference type="InterPro" id="IPR041898">
    <property type="entry name" value="MAGE_WH1"/>
</dbReference>
<dbReference type="RefSeq" id="XP_018127707.1">
    <property type="nucleotide sequence ID" value="XM_018277654.2"/>
</dbReference>
<evidence type="ECO:0000259" key="2">
    <source>
        <dbReference type="SMART" id="SM01373"/>
    </source>
</evidence>
<dbReference type="InterPro" id="IPR037445">
    <property type="entry name" value="MAGE"/>
</dbReference>
<dbReference type="GeneID" id="28841612"/>
<evidence type="ECO:0000313" key="4">
    <source>
        <dbReference type="Proteomes" id="UP000091956"/>
    </source>
</evidence>
<dbReference type="PANTHER" id="PTHR11736:SF14">
    <property type="entry name" value="NSE3 HOMOLOG, SMC5-SMC6 COMPLEX COMPONENT"/>
    <property type="match status" value="1"/>
</dbReference>
<name>A0A1B8GDS3_9PEZI</name>
<reference evidence="4" key="2">
    <citation type="journal article" date="2018" name="Nat. Commun.">
        <title>Extreme sensitivity to ultraviolet light in the fungal pathogen causing white-nose syndrome of bats.</title>
        <authorList>
            <person name="Palmer J.M."/>
            <person name="Drees K.P."/>
            <person name="Foster J.T."/>
            <person name="Lindner D.L."/>
        </authorList>
    </citation>
    <scope>NUCLEOTIDE SEQUENCE [LARGE SCALE GENOMIC DNA]</scope>
    <source>
        <strain evidence="4">UAMH 10579</strain>
    </source>
</reference>
<dbReference type="InterPro" id="IPR002190">
    <property type="entry name" value="MHD_dom"/>
</dbReference>
<gene>
    <name evidence="3" type="ORF">VE01_08226</name>
</gene>
<dbReference type="PANTHER" id="PTHR11736">
    <property type="entry name" value="MELANOMA-ASSOCIATED ANTIGEN MAGE ANTIGEN"/>
    <property type="match status" value="1"/>
</dbReference>
<evidence type="ECO:0000313" key="3">
    <source>
        <dbReference type="EMBL" id="OBT93974.1"/>
    </source>
</evidence>
<dbReference type="AlphaFoldDB" id="A0A1B8GDS3"/>
<dbReference type="EMBL" id="KV460248">
    <property type="protein sequence ID" value="OBT93974.1"/>
    <property type="molecule type" value="Genomic_DNA"/>
</dbReference>
<dbReference type="GO" id="GO:0006281">
    <property type="term" value="P:DNA repair"/>
    <property type="evidence" value="ECO:0007669"/>
    <property type="project" value="TreeGrafter"/>
</dbReference>
<dbReference type="OrthoDB" id="205198at2759"/>
<dbReference type="SMART" id="SM01373">
    <property type="entry name" value="MAGE"/>
    <property type="match status" value="1"/>
</dbReference>